<organism evidence="3 4">
    <name type="scientific">Aspergillus pseudoustus</name>
    <dbReference type="NCBI Taxonomy" id="1810923"/>
    <lineage>
        <taxon>Eukaryota</taxon>
        <taxon>Fungi</taxon>
        <taxon>Dikarya</taxon>
        <taxon>Ascomycota</taxon>
        <taxon>Pezizomycotina</taxon>
        <taxon>Eurotiomycetes</taxon>
        <taxon>Eurotiomycetidae</taxon>
        <taxon>Eurotiales</taxon>
        <taxon>Aspergillaceae</taxon>
        <taxon>Aspergillus</taxon>
        <taxon>Aspergillus subgen. Nidulantes</taxon>
    </lineage>
</organism>
<reference evidence="3 4" key="1">
    <citation type="submission" date="2024-07" db="EMBL/GenBank/DDBJ databases">
        <title>Section-level genome sequencing and comparative genomics of Aspergillus sections Usti and Cavernicolus.</title>
        <authorList>
            <consortium name="Lawrence Berkeley National Laboratory"/>
            <person name="Nybo J.L."/>
            <person name="Vesth T.C."/>
            <person name="Theobald S."/>
            <person name="Frisvad J.C."/>
            <person name="Larsen T.O."/>
            <person name="Kjaerboelling I."/>
            <person name="Rothschild-Mancinelli K."/>
            <person name="Lyhne E.K."/>
            <person name="Kogle M.E."/>
            <person name="Barry K."/>
            <person name="Clum A."/>
            <person name="Na H."/>
            <person name="Ledsgaard L."/>
            <person name="Lin J."/>
            <person name="Lipzen A."/>
            <person name="Kuo A."/>
            <person name="Riley R."/>
            <person name="Mondo S."/>
            <person name="Labutti K."/>
            <person name="Haridas S."/>
            <person name="Pangalinan J."/>
            <person name="Salamov A.A."/>
            <person name="Simmons B.A."/>
            <person name="Magnuson J.K."/>
            <person name="Chen J."/>
            <person name="Drula E."/>
            <person name="Henrissat B."/>
            <person name="Wiebenga A."/>
            <person name="Lubbers R.J."/>
            <person name="Gomes A.C."/>
            <person name="Makela M.R."/>
            <person name="Stajich J."/>
            <person name="Grigoriev I.V."/>
            <person name="Mortensen U.H."/>
            <person name="De Vries R.P."/>
            <person name="Baker S.E."/>
            <person name="Andersen M.R."/>
        </authorList>
    </citation>
    <scope>NUCLEOTIDE SEQUENCE [LARGE SCALE GENOMIC DNA]</scope>
    <source>
        <strain evidence="3 4">CBS 123904</strain>
    </source>
</reference>
<feature type="compositionally biased region" description="Polar residues" evidence="1">
    <location>
        <begin position="205"/>
        <end position="215"/>
    </location>
</feature>
<comment type="caution">
    <text evidence="3">The sequence shown here is derived from an EMBL/GenBank/DDBJ whole genome shotgun (WGS) entry which is preliminary data.</text>
</comment>
<evidence type="ECO:0000256" key="1">
    <source>
        <dbReference type="SAM" id="MobiDB-lite"/>
    </source>
</evidence>
<feature type="transmembrane region" description="Helical" evidence="2">
    <location>
        <begin position="6"/>
        <end position="29"/>
    </location>
</feature>
<feature type="transmembrane region" description="Helical" evidence="2">
    <location>
        <begin position="41"/>
        <end position="63"/>
    </location>
</feature>
<proteinExistence type="predicted"/>
<keyword evidence="2" id="KW-0472">Membrane</keyword>
<keyword evidence="2" id="KW-0812">Transmembrane</keyword>
<keyword evidence="4" id="KW-1185">Reference proteome</keyword>
<gene>
    <name evidence="3" type="ORF">BJY01DRAFT_247282</name>
</gene>
<dbReference type="Proteomes" id="UP001610446">
    <property type="component" value="Unassembled WGS sequence"/>
</dbReference>
<evidence type="ECO:0000256" key="2">
    <source>
        <dbReference type="SAM" id="Phobius"/>
    </source>
</evidence>
<dbReference type="PANTHER" id="PTHR33048:SF42">
    <property type="entry name" value="INTEGRAL MEMBRANE PROTEIN"/>
    <property type="match status" value="1"/>
</dbReference>
<accession>A0ABR4K225</accession>
<evidence type="ECO:0000313" key="4">
    <source>
        <dbReference type="Proteomes" id="UP001610446"/>
    </source>
</evidence>
<dbReference type="EMBL" id="JBFXLU010000064">
    <property type="protein sequence ID" value="KAL2846378.1"/>
    <property type="molecule type" value="Genomic_DNA"/>
</dbReference>
<feature type="transmembrane region" description="Helical" evidence="2">
    <location>
        <begin position="114"/>
        <end position="135"/>
    </location>
</feature>
<feature type="transmembrane region" description="Helical" evidence="2">
    <location>
        <begin position="83"/>
        <end position="102"/>
    </location>
</feature>
<dbReference type="InterPro" id="IPR052337">
    <property type="entry name" value="SAT4-like"/>
</dbReference>
<sequence length="215" mass="23625">MGYDPLACFIACLCFSVTAWLCLSIRAYVRIHSLGGPFLDDILALIGTVIFTPIAVLFMIDSWSQVAGGNDSTAEAQMTRVKMGFTIDMLYLLGTFIMKLSFARTLSRIVQTRAQSIALAGIATIIRMPYVAVGIGANLNKKSLAALFWEFTELAINIICTSAATWKPLFYNRRRSDLVGFEQTSRKSPVAGVVGQHWPRDSQDGPFSSSDPVLR</sequence>
<evidence type="ECO:0000313" key="3">
    <source>
        <dbReference type="EMBL" id="KAL2846378.1"/>
    </source>
</evidence>
<keyword evidence="2" id="KW-1133">Transmembrane helix</keyword>
<name>A0ABR4K225_9EURO</name>
<dbReference type="PANTHER" id="PTHR33048">
    <property type="entry name" value="PTH11-LIKE INTEGRAL MEMBRANE PROTEIN (AFU_ORTHOLOGUE AFUA_5G11245)"/>
    <property type="match status" value="1"/>
</dbReference>
<protein>
    <submittedName>
        <fullName evidence="3">Uncharacterized protein</fullName>
    </submittedName>
</protein>
<feature type="region of interest" description="Disordered" evidence="1">
    <location>
        <begin position="187"/>
        <end position="215"/>
    </location>
</feature>
<feature type="transmembrane region" description="Helical" evidence="2">
    <location>
        <begin position="147"/>
        <end position="166"/>
    </location>
</feature>